<dbReference type="NCBIfam" id="TIGR01891">
    <property type="entry name" value="amidohydrolases"/>
    <property type="match status" value="1"/>
</dbReference>
<keyword evidence="3" id="KW-0378">Hydrolase</keyword>
<dbReference type="InterPro" id="IPR036264">
    <property type="entry name" value="Bact_exopeptidase_dim_dom"/>
</dbReference>
<organism evidence="3 4">
    <name type="scientific">Mesotoga prima MesG1.Ag.4.2</name>
    <dbReference type="NCBI Taxonomy" id="660470"/>
    <lineage>
        <taxon>Bacteria</taxon>
        <taxon>Thermotogati</taxon>
        <taxon>Thermotogota</taxon>
        <taxon>Thermotogae</taxon>
        <taxon>Kosmotogales</taxon>
        <taxon>Kosmotogaceae</taxon>
        <taxon>Mesotoga</taxon>
    </lineage>
</organism>
<feature type="binding site" evidence="1">
    <location>
        <position position="88"/>
    </location>
    <ligand>
        <name>Mn(2+)</name>
        <dbReference type="ChEBI" id="CHEBI:29035"/>
        <label>2</label>
    </ligand>
</feature>
<dbReference type="SUPFAM" id="SSF55031">
    <property type="entry name" value="Bacterial exopeptidase dimerisation domain"/>
    <property type="match status" value="1"/>
</dbReference>
<dbReference type="Gene3D" id="3.30.70.360">
    <property type="match status" value="1"/>
</dbReference>
<dbReference type="KEGG" id="mpg:Theba_1365"/>
<dbReference type="GO" id="GO:0046872">
    <property type="term" value="F:metal ion binding"/>
    <property type="evidence" value="ECO:0007669"/>
    <property type="project" value="UniProtKB-KW"/>
</dbReference>
<dbReference type="InterPro" id="IPR017439">
    <property type="entry name" value="Amidohydrolase"/>
</dbReference>
<dbReference type="Pfam" id="PF07687">
    <property type="entry name" value="M20_dimer"/>
    <property type="match status" value="1"/>
</dbReference>
<feature type="binding site" evidence="1">
    <location>
        <position position="122"/>
    </location>
    <ligand>
        <name>Mn(2+)</name>
        <dbReference type="ChEBI" id="CHEBI:29035"/>
        <label>2</label>
    </ligand>
</feature>
<dbReference type="EMBL" id="CP003532">
    <property type="protein sequence ID" value="AFK07053.1"/>
    <property type="molecule type" value="Genomic_DNA"/>
</dbReference>
<name>I2F550_9BACT</name>
<comment type="cofactor">
    <cofactor evidence="1">
        <name>Mn(2+)</name>
        <dbReference type="ChEBI" id="CHEBI:29035"/>
    </cofactor>
    <text evidence="1">The Mn(2+) ion enhances activity.</text>
</comment>
<feature type="binding site" evidence="1">
    <location>
        <position position="329"/>
    </location>
    <ligand>
        <name>Mn(2+)</name>
        <dbReference type="ChEBI" id="CHEBI:29035"/>
        <label>2</label>
    </ligand>
</feature>
<dbReference type="eggNOG" id="COG1473">
    <property type="taxonomic scope" value="Bacteria"/>
</dbReference>
<dbReference type="PANTHER" id="PTHR11014:SF63">
    <property type="entry name" value="METALLOPEPTIDASE, PUTATIVE (AFU_ORTHOLOGUE AFUA_6G09600)-RELATED"/>
    <property type="match status" value="1"/>
</dbReference>
<dbReference type="PANTHER" id="PTHR11014">
    <property type="entry name" value="PEPTIDASE M20 FAMILY MEMBER"/>
    <property type="match status" value="1"/>
</dbReference>
<evidence type="ECO:0000256" key="1">
    <source>
        <dbReference type="PIRSR" id="PIRSR005962-1"/>
    </source>
</evidence>
<dbReference type="Gene3D" id="3.40.630.10">
    <property type="entry name" value="Zn peptidases"/>
    <property type="match status" value="1"/>
</dbReference>
<keyword evidence="1" id="KW-0479">Metal-binding</keyword>
<feature type="binding site" evidence="1">
    <location>
        <position position="90"/>
    </location>
    <ligand>
        <name>Mn(2+)</name>
        <dbReference type="ChEBI" id="CHEBI:29035"/>
        <label>2</label>
    </ligand>
</feature>
<evidence type="ECO:0000259" key="2">
    <source>
        <dbReference type="Pfam" id="PF07687"/>
    </source>
</evidence>
<dbReference type="AlphaFoldDB" id="I2F550"/>
<proteinExistence type="predicted"/>
<sequence>MDLIRVRHSLHEIPEIGFKEFKTQSYIMSLLDRLDVPYEKVSDTGILARWKKSDGPFTLFRADMDALPVFEETGVEFKSKHEGFMHACGHDVHMTILIGLIERVVVANLKRNLLFLFQPAEEGGGGAERCMPALEQYDIKEAWALHVNDEFPEGTVYSRPGVLFASAFEMDCTFTGRSAHVAFYKKGRDAIEGAMDFLQRVYSAERGDSVLRFGLIEGGRVRNVVADSCTLYGTVRTRAYELSEKAICELEELGRDVASSRGLEFKQKIGSKYPQVQVDKDLYEKLCGLVDVNPVEMKYVGEDFGVIALKYPSVLFWLGTGREERHGLHNSKFLPQDSVIEKGIEIFWKVASN</sequence>
<dbReference type="STRING" id="660470.Theba_1365"/>
<dbReference type="PIRSF" id="PIRSF005962">
    <property type="entry name" value="Pept_M20D_amidohydro"/>
    <property type="match status" value="1"/>
</dbReference>
<evidence type="ECO:0000313" key="4">
    <source>
        <dbReference type="Proteomes" id="UP000002881"/>
    </source>
</evidence>
<dbReference type="GeneID" id="87107168"/>
<feature type="domain" description="Peptidase M20 dimerisation" evidence="2">
    <location>
        <begin position="169"/>
        <end position="253"/>
    </location>
</feature>
<keyword evidence="4" id="KW-1185">Reference proteome</keyword>
<accession>I2F550</accession>
<protein>
    <submittedName>
        <fullName evidence="3">Amidohydrolase</fullName>
    </submittedName>
</protein>
<reference evidence="3 4" key="1">
    <citation type="journal article" date="2012" name="Genome Biol. Evol.">
        <title>Genome Sequence of the Mesophilic Thermotogales Bacterium Mesotoga prima MesG1.Ag.4.2 Reveals the Largest Thermotogales Genome To Date.</title>
        <authorList>
            <person name="Zhaxybayeva O."/>
            <person name="Swithers K.S."/>
            <person name="Foght J."/>
            <person name="Green A.G."/>
            <person name="Bruce D."/>
            <person name="Detter C."/>
            <person name="Han S."/>
            <person name="Teshima H."/>
            <person name="Han J."/>
            <person name="Woyke T."/>
            <person name="Pitluck S."/>
            <person name="Nolan M."/>
            <person name="Ivanova N."/>
            <person name="Pati A."/>
            <person name="Land M.L."/>
            <person name="Dlutek M."/>
            <person name="Doolittle W.F."/>
            <person name="Noll K.M."/>
            <person name="Nesbo C.L."/>
        </authorList>
    </citation>
    <scope>NUCLEOTIDE SEQUENCE [LARGE SCALE GENOMIC DNA]</scope>
    <source>
        <strain evidence="4">mesG1.Ag.4.2</strain>
    </source>
</reference>
<gene>
    <name evidence="3" type="ORF">Theba_1365</name>
</gene>
<dbReference type="Proteomes" id="UP000002881">
    <property type="component" value="Chromosome"/>
</dbReference>
<feature type="binding site" evidence="1">
    <location>
        <position position="146"/>
    </location>
    <ligand>
        <name>Mn(2+)</name>
        <dbReference type="ChEBI" id="CHEBI:29035"/>
        <label>2</label>
    </ligand>
</feature>
<dbReference type="HOGENOM" id="CLU_023257_0_1_0"/>
<evidence type="ECO:0000313" key="3">
    <source>
        <dbReference type="EMBL" id="AFK07053.1"/>
    </source>
</evidence>
<dbReference type="SUPFAM" id="SSF53187">
    <property type="entry name" value="Zn-dependent exopeptidases"/>
    <property type="match status" value="1"/>
</dbReference>
<dbReference type="RefSeq" id="WP_014730999.1">
    <property type="nucleotide sequence ID" value="NC_017934.1"/>
</dbReference>
<dbReference type="InterPro" id="IPR002933">
    <property type="entry name" value="Peptidase_M20"/>
</dbReference>
<dbReference type="Pfam" id="PF01546">
    <property type="entry name" value="Peptidase_M20"/>
    <property type="match status" value="1"/>
</dbReference>
<dbReference type="InterPro" id="IPR011650">
    <property type="entry name" value="Peptidase_M20_dimer"/>
</dbReference>
<keyword evidence="1" id="KW-0464">Manganese</keyword>
<dbReference type="GO" id="GO:0016787">
    <property type="term" value="F:hydrolase activity"/>
    <property type="evidence" value="ECO:0007669"/>
    <property type="project" value="UniProtKB-KW"/>
</dbReference>